<dbReference type="Proteomes" id="UP000663865">
    <property type="component" value="Unassembled WGS sequence"/>
</dbReference>
<dbReference type="EMBL" id="CAJNYT010001383">
    <property type="protein sequence ID" value="CAF3407606.1"/>
    <property type="molecule type" value="Genomic_DNA"/>
</dbReference>
<keyword evidence="1" id="KW-0732">Signal</keyword>
<protein>
    <submittedName>
        <fullName evidence="2">Uncharacterized protein</fullName>
    </submittedName>
</protein>
<dbReference type="AlphaFoldDB" id="A0A817WJI6"/>
<sequence length="84" mass="9717">MSMRFALLIFLIVVVISQAVSLFNRADDDDDNNNVYGFHNRYQSLTHQQLADLNELLSRIIGDESTSLSSEEVLYRNARRQCQH</sequence>
<proteinExistence type="predicted"/>
<evidence type="ECO:0000313" key="2">
    <source>
        <dbReference type="EMBL" id="CAF3356115.1"/>
    </source>
</evidence>
<feature type="signal peptide" evidence="1">
    <location>
        <begin position="1"/>
        <end position="19"/>
    </location>
</feature>
<gene>
    <name evidence="3" type="ORF">GRG538_LOCUS10597</name>
    <name evidence="2" type="ORF">KIK155_LOCUS4051</name>
    <name evidence="4" type="ORF">LUA448_LOCUS31128</name>
</gene>
<dbReference type="EMBL" id="CAJNYD010004633">
    <property type="protein sequence ID" value="CAF3614997.1"/>
    <property type="molecule type" value="Genomic_DNA"/>
</dbReference>
<evidence type="ECO:0000313" key="4">
    <source>
        <dbReference type="EMBL" id="CAF3614997.1"/>
    </source>
</evidence>
<name>A0A817WJI6_9BILA</name>
<dbReference type="EMBL" id="CAJNYV010000309">
    <property type="protein sequence ID" value="CAF3356115.1"/>
    <property type="molecule type" value="Genomic_DNA"/>
</dbReference>
<feature type="chain" id="PRO_5036232411" evidence="1">
    <location>
        <begin position="20"/>
        <end position="84"/>
    </location>
</feature>
<dbReference type="Proteomes" id="UP000663872">
    <property type="component" value="Unassembled WGS sequence"/>
</dbReference>
<reference evidence="2" key="1">
    <citation type="submission" date="2021-02" db="EMBL/GenBank/DDBJ databases">
        <authorList>
            <person name="Nowell W R."/>
        </authorList>
    </citation>
    <scope>NUCLEOTIDE SEQUENCE</scope>
</reference>
<dbReference type="Proteomes" id="UP000663833">
    <property type="component" value="Unassembled WGS sequence"/>
</dbReference>
<evidence type="ECO:0000256" key="1">
    <source>
        <dbReference type="SAM" id="SignalP"/>
    </source>
</evidence>
<organism evidence="2 5">
    <name type="scientific">Rotaria socialis</name>
    <dbReference type="NCBI Taxonomy" id="392032"/>
    <lineage>
        <taxon>Eukaryota</taxon>
        <taxon>Metazoa</taxon>
        <taxon>Spiralia</taxon>
        <taxon>Gnathifera</taxon>
        <taxon>Rotifera</taxon>
        <taxon>Eurotatoria</taxon>
        <taxon>Bdelloidea</taxon>
        <taxon>Philodinida</taxon>
        <taxon>Philodinidae</taxon>
        <taxon>Rotaria</taxon>
    </lineage>
</organism>
<accession>A0A817WJI6</accession>
<evidence type="ECO:0000313" key="5">
    <source>
        <dbReference type="Proteomes" id="UP000663865"/>
    </source>
</evidence>
<evidence type="ECO:0000313" key="3">
    <source>
        <dbReference type="EMBL" id="CAF3407606.1"/>
    </source>
</evidence>
<comment type="caution">
    <text evidence="2">The sequence shown here is derived from an EMBL/GenBank/DDBJ whole genome shotgun (WGS) entry which is preliminary data.</text>
</comment>